<dbReference type="EMBL" id="JAOPHQ010002844">
    <property type="protein sequence ID" value="KAK0145692.1"/>
    <property type="molecule type" value="Genomic_DNA"/>
</dbReference>
<dbReference type="Proteomes" id="UP001174136">
    <property type="component" value="Unassembled WGS sequence"/>
</dbReference>
<comment type="caution">
    <text evidence="1">The sequence shown here is derived from an EMBL/GenBank/DDBJ whole genome shotgun (WGS) entry which is preliminary data.</text>
</comment>
<keyword evidence="2" id="KW-1185">Reference proteome</keyword>
<name>A0AA47MSC2_MERPO</name>
<sequence length="104" mass="12090">MLKDPKHPMTPGHITDDVSRLHQKCVDLILGSNLLRYLIRQLKTTRDFKKGVFTSEQDCAKGNRLISVVANVERWREGDVPDKVWTLRLRRAVTLEPMQEHWVG</sequence>
<protein>
    <submittedName>
        <fullName evidence="1">Uncharacterized protein</fullName>
    </submittedName>
</protein>
<dbReference type="AlphaFoldDB" id="A0AA47MSC2"/>
<reference evidence="1" key="1">
    <citation type="journal article" date="2023" name="Front. Mar. Sci.">
        <title>A new Merluccius polli reference genome to investigate the effects of global change in West African waters.</title>
        <authorList>
            <person name="Mateo J.L."/>
            <person name="Blanco-Fernandez C."/>
            <person name="Garcia-Vazquez E."/>
            <person name="Machado-Schiaffino G."/>
        </authorList>
    </citation>
    <scope>NUCLEOTIDE SEQUENCE</scope>
    <source>
        <strain evidence="1">C29</strain>
        <tissue evidence="1">Fin</tissue>
    </source>
</reference>
<evidence type="ECO:0000313" key="1">
    <source>
        <dbReference type="EMBL" id="KAK0145692.1"/>
    </source>
</evidence>
<proteinExistence type="predicted"/>
<accession>A0AA47MSC2</accession>
<organism evidence="1 2">
    <name type="scientific">Merluccius polli</name>
    <name type="common">Benguela hake</name>
    <name type="synonym">Merluccius cadenati</name>
    <dbReference type="NCBI Taxonomy" id="89951"/>
    <lineage>
        <taxon>Eukaryota</taxon>
        <taxon>Metazoa</taxon>
        <taxon>Chordata</taxon>
        <taxon>Craniata</taxon>
        <taxon>Vertebrata</taxon>
        <taxon>Euteleostomi</taxon>
        <taxon>Actinopterygii</taxon>
        <taxon>Neopterygii</taxon>
        <taxon>Teleostei</taxon>
        <taxon>Neoteleostei</taxon>
        <taxon>Acanthomorphata</taxon>
        <taxon>Zeiogadaria</taxon>
        <taxon>Gadariae</taxon>
        <taxon>Gadiformes</taxon>
        <taxon>Gadoidei</taxon>
        <taxon>Merlucciidae</taxon>
        <taxon>Merluccius</taxon>
    </lineage>
</organism>
<evidence type="ECO:0000313" key="2">
    <source>
        <dbReference type="Proteomes" id="UP001174136"/>
    </source>
</evidence>
<gene>
    <name evidence="1" type="ORF">N1851_015414</name>
</gene>